<name>A0A0U2XZL5_9CREN</name>
<dbReference type="Proteomes" id="UP000065473">
    <property type="component" value="Chromosome"/>
</dbReference>
<keyword evidence="1" id="KW-1133">Transmembrane helix</keyword>
<dbReference type="OrthoDB" id="386588at2157"/>
<sequence length="142" mass="15735">MELLKLLIVGLTAASPVGELLVAYPIGLAIGLDPLIAIITCSAFNLLPIPILLSFAEYISNRFPKFFNWIASKGKTYEKYIKSFGITIFLLLTPIIGVYATSIFMFLIGFKKRIAFLVQALSICIYSVILYLASLGFLSIRF</sequence>
<feature type="transmembrane region" description="Helical" evidence="1">
    <location>
        <begin position="114"/>
        <end position="138"/>
    </location>
</feature>
<evidence type="ECO:0000313" key="2">
    <source>
        <dbReference type="EMBL" id="ALU28737.1"/>
    </source>
</evidence>
<dbReference type="PaxDb" id="1435377-SUSAZ_04710"/>
<proteinExistence type="predicted"/>
<dbReference type="GeneID" id="14551528"/>
<evidence type="ECO:0000313" key="4">
    <source>
        <dbReference type="Proteomes" id="UP000060043"/>
    </source>
</evidence>
<dbReference type="InterPro" id="IPR009577">
    <property type="entry name" value="Sm_multidrug_ex"/>
</dbReference>
<keyword evidence="1" id="KW-0472">Membrane</keyword>
<feature type="transmembrane region" description="Helical" evidence="1">
    <location>
        <begin position="80"/>
        <end position="108"/>
    </location>
</feature>
<dbReference type="Pfam" id="PF06695">
    <property type="entry name" value="Sm_multidrug_ex"/>
    <property type="match status" value="1"/>
</dbReference>
<dbReference type="Proteomes" id="UP000060043">
    <property type="component" value="Chromosome"/>
</dbReference>
<reference evidence="4 5" key="1">
    <citation type="submission" date="2015-12" db="EMBL/GenBank/DDBJ databases">
        <title>A stable core within a dynamic pangenome in Sulfolobus acidocaldarius.</title>
        <authorList>
            <person name="Anderson R."/>
            <person name="Kouris A."/>
            <person name="Seward C."/>
            <person name="Campbell K."/>
            <person name="Whitaker R."/>
        </authorList>
    </citation>
    <scope>NUCLEOTIDE SEQUENCE [LARGE SCALE GENOMIC DNA]</scope>
    <source>
        <strain evidence="2 5">GG12-C01-09</strain>
        <strain evidence="3 4">NG05B_CO5_07</strain>
    </source>
</reference>
<evidence type="ECO:0000313" key="5">
    <source>
        <dbReference type="Proteomes" id="UP000065473"/>
    </source>
</evidence>
<evidence type="ECO:0000313" key="3">
    <source>
        <dbReference type="EMBL" id="ALU31456.1"/>
    </source>
</evidence>
<gene>
    <name evidence="2" type="ORF">ATY89_01365</name>
    <name evidence="3" type="ORF">ATZ20_04400</name>
</gene>
<dbReference type="AlphaFoldDB" id="A0A0U2XZL5"/>
<protein>
    <recommendedName>
        <fullName evidence="6">Ligand-binding protein SH3</fullName>
    </recommendedName>
</protein>
<organism evidence="2 5">
    <name type="scientific">Sulfolobus acidocaldarius</name>
    <dbReference type="NCBI Taxonomy" id="2285"/>
    <lineage>
        <taxon>Archaea</taxon>
        <taxon>Thermoproteota</taxon>
        <taxon>Thermoprotei</taxon>
        <taxon>Sulfolobales</taxon>
        <taxon>Sulfolobaceae</taxon>
        <taxon>Sulfolobus</taxon>
    </lineage>
</organism>
<dbReference type="RefSeq" id="WP_011277878.1">
    <property type="nucleotide sequence ID" value="NZ_BHWZ01000002.1"/>
</dbReference>
<feature type="transmembrane region" description="Helical" evidence="1">
    <location>
        <begin position="36"/>
        <end position="59"/>
    </location>
</feature>
<keyword evidence="1" id="KW-0812">Transmembrane</keyword>
<dbReference type="EMBL" id="CP013695">
    <property type="protein sequence ID" value="ALU31456.1"/>
    <property type="molecule type" value="Genomic_DNA"/>
</dbReference>
<accession>A0A0U2XZL5</accession>
<evidence type="ECO:0000256" key="1">
    <source>
        <dbReference type="SAM" id="Phobius"/>
    </source>
</evidence>
<dbReference type="EMBL" id="CP013694">
    <property type="protein sequence ID" value="ALU28737.1"/>
    <property type="molecule type" value="Genomic_DNA"/>
</dbReference>
<evidence type="ECO:0008006" key="6">
    <source>
        <dbReference type="Google" id="ProtNLM"/>
    </source>
</evidence>
<feature type="transmembrane region" description="Helical" evidence="1">
    <location>
        <begin position="7"/>
        <end position="30"/>
    </location>
</feature>
<dbReference type="STRING" id="1435377.SUSAZ_04710"/>